<accession>A0ABU0DQP1</accession>
<keyword evidence="3" id="KW-1185">Reference proteome</keyword>
<dbReference type="InterPro" id="IPR036444">
    <property type="entry name" value="PLipase_A2_dom_sf"/>
</dbReference>
<proteinExistence type="predicted"/>
<dbReference type="SUPFAM" id="SSF48619">
    <property type="entry name" value="Phospholipase A2, PLA2"/>
    <property type="match status" value="1"/>
</dbReference>
<dbReference type="RefSeq" id="WP_307065900.1">
    <property type="nucleotide sequence ID" value="NZ_JAUSUP010000001.1"/>
</dbReference>
<reference evidence="2 3" key="1">
    <citation type="submission" date="2023-07" db="EMBL/GenBank/DDBJ databases">
        <title>Genomic Encyclopedia of Type Strains, Phase IV (KMG-IV): sequencing the most valuable type-strain genomes for metagenomic binning, comparative biology and taxonomic classification.</title>
        <authorList>
            <person name="Goeker M."/>
        </authorList>
    </citation>
    <scope>NUCLEOTIDE SEQUENCE [LARGE SCALE GENOMIC DNA]</scope>
    <source>
        <strain evidence="2 3">DSM 15448</strain>
    </source>
</reference>
<dbReference type="Proteomes" id="UP001236723">
    <property type="component" value="Unassembled WGS sequence"/>
</dbReference>
<comment type="caution">
    <text evidence="2">The sequence shown here is derived from an EMBL/GenBank/DDBJ whole genome shotgun (WGS) entry which is preliminary data.</text>
</comment>
<evidence type="ECO:0000259" key="1">
    <source>
        <dbReference type="Pfam" id="PF08398"/>
    </source>
</evidence>
<gene>
    <name evidence="2" type="ORF">J2R98_000566</name>
</gene>
<evidence type="ECO:0000313" key="2">
    <source>
        <dbReference type="EMBL" id="MDQ0350763.1"/>
    </source>
</evidence>
<organism evidence="2 3">
    <name type="scientific">Alkalibacillus filiformis</name>
    <dbReference type="NCBI Taxonomy" id="200990"/>
    <lineage>
        <taxon>Bacteria</taxon>
        <taxon>Bacillati</taxon>
        <taxon>Bacillota</taxon>
        <taxon>Bacilli</taxon>
        <taxon>Bacillales</taxon>
        <taxon>Bacillaceae</taxon>
        <taxon>Alkalibacillus</taxon>
    </lineage>
</organism>
<sequence length="85" mass="10188">MRNCRLCLPGYRYCGPGCSGPGKPVNKVDRSCRKHDQCYHSRVNRRKCDQQFIRELDHLSTRCTREGRHARAVRNVMKLRQMFYW</sequence>
<dbReference type="Gene3D" id="1.20.90.10">
    <property type="entry name" value="Phospholipase A2 domain"/>
    <property type="match status" value="1"/>
</dbReference>
<name>A0ABU0DQP1_9BACI</name>
<dbReference type="EMBL" id="JAUSUP010000001">
    <property type="protein sequence ID" value="MDQ0350763.1"/>
    <property type="molecule type" value="Genomic_DNA"/>
</dbReference>
<feature type="domain" description="Phospholipase A2-like" evidence="1">
    <location>
        <begin position="6"/>
        <end position="56"/>
    </location>
</feature>
<dbReference type="InterPro" id="IPR013607">
    <property type="entry name" value="Phospholipase_A2-like"/>
</dbReference>
<evidence type="ECO:0000313" key="3">
    <source>
        <dbReference type="Proteomes" id="UP001236723"/>
    </source>
</evidence>
<protein>
    <recommendedName>
        <fullName evidence="1">Phospholipase A2-like domain-containing protein</fullName>
    </recommendedName>
</protein>
<dbReference type="Pfam" id="PF08398">
    <property type="entry name" value="Phospholip_A2_4"/>
    <property type="match status" value="1"/>
</dbReference>